<dbReference type="GO" id="GO:0030488">
    <property type="term" value="P:tRNA methylation"/>
    <property type="evidence" value="ECO:0007669"/>
    <property type="project" value="InterPro"/>
</dbReference>
<keyword evidence="5" id="KW-0539">Nucleus</keyword>
<evidence type="ECO:0000256" key="4">
    <source>
        <dbReference type="ARBA" id="ARBA00022694"/>
    </source>
</evidence>
<dbReference type="OrthoDB" id="10254665at2759"/>
<keyword evidence="8" id="KW-0489">Methyltransferase</keyword>
<evidence type="ECO:0000313" key="9">
    <source>
        <dbReference type="Proteomes" id="UP000037460"/>
    </source>
</evidence>
<dbReference type="PANTHER" id="PTHR12945">
    <property type="entry name" value="TRANSLATION INITIATION FACTOR EIF3-RELATED"/>
    <property type="match status" value="1"/>
</dbReference>
<organism evidence="8 9">
    <name type="scientific">Chrysochromulina tobinii</name>
    <dbReference type="NCBI Taxonomy" id="1460289"/>
    <lineage>
        <taxon>Eukaryota</taxon>
        <taxon>Haptista</taxon>
        <taxon>Haptophyta</taxon>
        <taxon>Prymnesiophyceae</taxon>
        <taxon>Prymnesiales</taxon>
        <taxon>Chrysochromulinaceae</taxon>
        <taxon>Chrysochromulina</taxon>
    </lineage>
</organism>
<evidence type="ECO:0000256" key="7">
    <source>
        <dbReference type="SAM" id="MobiDB-lite"/>
    </source>
</evidence>
<feature type="compositionally biased region" description="Low complexity" evidence="7">
    <location>
        <begin position="167"/>
        <end position="185"/>
    </location>
</feature>
<reference evidence="9" key="1">
    <citation type="journal article" date="2015" name="PLoS Genet.">
        <title>Genome Sequence and Transcriptome Analyses of Chrysochromulina tobin: Metabolic Tools for Enhanced Algal Fitness in the Prominent Order Prymnesiales (Haptophyceae).</title>
        <authorList>
            <person name="Hovde B.T."/>
            <person name="Deodato C.R."/>
            <person name="Hunsperger H.M."/>
            <person name="Ryken S.A."/>
            <person name="Yost W."/>
            <person name="Jha R.K."/>
            <person name="Patterson J."/>
            <person name="Monnat R.J. Jr."/>
            <person name="Barlow S.B."/>
            <person name="Starkenburg S.R."/>
            <person name="Cattolico R.A."/>
        </authorList>
    </citation>
    <scope>NUCLEOTIDE SEQUENCE</scope>
    <source>
        <strain evidence="9">CCMP291</strain>
    </source>
</reference>
<dbReference type="Gene3D" id="3.10.330.20">
    <property type="match status" value="1"/>
</dbReference>
<dbReference type="AlphaFoldDB" id="A0A0M0KB09"/>
<dbReference type="GO" id="GO:0005634">
    <property type="term" value="C:nucleus"/>
    <property type="evidence" value="ECO:0007669"/>
    <property type="project" value="UniProtKB-SubCell"/>
</dbReference>
<dbReference type="EMBL" id="JWZX01000663">
    <property type="protein sequence ID" value="KOO36021.1"/>
    <property type="molecule type" value="Genomic_DNA"/>
</dbReference>
<sequence length="185" mass="19719">METPAAATSSAPPLPARNLCNEGDWALMLPSDGERRLMRVRRGTKFSSGRQQVLMDPLVGAPFGANFRIEASGLVRDPRTVEEIMGSLNDAICAQPDASNAALVDDCTAQTMSEADIRRLKQKGTDGAAVVKAIAAASATFASKTAFSQDKYLRKKAKKHMPFLTLAKPTPRARASSSSRAPLAS</sequence>
<name>A0A0M0KB09_9EUKA</name>
<keyword evidence="8" id="KW-0808">Transferase</keyword>
<protein>
    <recommendedName>
        <fullName evidence="3">tRNA (adenine(58)-N(1))-methyltransferase non-catalytic subunit TRM6</fullName>
    </recommendedName>
    <alternativeName>
        <fullName evidence="6">tRNA(m1A58)-methyltransferase subunit TRM6</fullName>
    </alternativeName>
</protein>
<evidence type="ECO:0000256" key="3">
    <source>
        <dbReference type="ARBA" id="ARBA00021704"/>
    </source>
</evidence>
<comment type="similarity">
    <text evidence="2">Belongs to the TRM6/GCD10 family.</text>
</comment>
<comment type="subcellular location">
    <subcellularLocation>
        <location evidence="1">Nucleus</location>
    </subcellularLocation>
</comment>
<proteinExistence type="inferred from homology"/>
<evidence type="ECO:0000256" key="5">
    <source>
        <dbReference type="ARBA" id="ARBA00023242"/>
    </source>
</evidence>
<evidence type="ECO:0000313" key="8">
    <source>
        <dbReference type="EMBL" id="KOO36021.1"/>
    </source>
</evidence>
<evidence type="ECO:0000256" key="1">
    <source>
        <dbReference type="ARBA" id="ARBA00004123"/>
    </source>
</evidence>
<dbReference type="PANTHER" id="PTHR12945:SF0">
    <property type="entry name" value="TRNA (ADENINE(58)-N(1))-METHYLTRANSFERASE NON-CATALYTIC SUBUNIT TRM6"/>
    <property type="match status" value="1"/>
</dbReference>
<dbReference type="GO" id="GO:0008168">
    <property type="term" value="F:methyltransferase activity"/>
    <property type="evidence" value="ECO:0007669"/>
    <property type="project" value="UniProtKB-KW"/>
</dbReference>
<evidence type="ECO:0000256" key="2">
    <source>
        <dbReference type="ARBA" id="ARBA00008320"/>
    </source>
</evidence>
<dbReference type="GO" id="GO:0031515">
    <property type="term" value="C:tRNA (m1A) methyltransferase complex"/>
    <property type="evidence" value="ECO:0007669"/>
    <property type="project" value="InterPro"/>
</dbReference>
<dbReference type="InterPro" id="IPR017423">
    <property type="entry name" value="TRM6"/>
</dbReference>
<keyword evidence="9" id="KW-1185">Reference proteome</keyword>
<keyword evidence="4" id="KW-0819">tRNA processing</keyword>
<comment type="caution">
    <text evidence="8">The sequence shown here is derived from an EMBL/GenBank/DDBJ whole genome shotgun (WGS) entry which is preliminary data.</text>
</comment>
<gene>
    <name evidence="8" type="ORF">Ctob_013134</name>
</gene>
<dbReference type="Proteomes" id="UP000037460">
    <property type="component" value="Unassembled WGS sequence"/>
</dbReference>
<feature type="region of interest" description="Disordered" evidence="7">
    <location>
        <begin position="163"/>
        <end position="185"/>
    </location>
</feature>
<dbReference type="Pfam" id="PF04189">
    <property type="entry name" value="Gcd10p"/>
    <property type="match status" value="1"/>
</dbReference>
<evidence type="ECO:0000256" key="6">
    <source>
        <dbReference type="ARBA" id="ARBA00032319"/>
    </source>
</evidence>
<accession>A0A0M0KB09</accession>